<dbReference type="AlphaFoldDB" id="A0A6S7LUT9"/>
<protein>
    <submittedName>
        <fullName evidence="2">Uncharacterized protein</fullName>
    </submittedName>
</protein>
<organism evidence="2 3">
    <name type="scientific">Paramuricea clavata</name>
    <name type="common">Red gorgonian</name>
    <name type="synonym">Violescent sea-whip</name>
    <dbReference type="NCBI Taxonomy" id="317549"/>
    <lineage>
        <taxon>Eukaryota</taxon>
        <taxon>Metazoa</taxon>
        <taxon>Cnidaria</taxon>
        <taxon>Anthozoa</taxon>
        <taxon>Octocorallia</taxon>
        <taxon>Malacalcyonacea</taxon>
        <taxon>Plexauridae</taxon>
        <taxon>Paramuricea</taxon>
    </lineage>
</organism>
<feature type="region of interest" description="Disordered" evidence="1">
    <location>
        <begin position="1"/>
        <end position="27"/>
    </location>
</feature>
<accession>A0A6S7LUT9</accession>
<proteinExistence type="predicted"/>
<reference evidence="2" key="1">
    <citation type="submission" date="2020-04" db="EMBL/GenBank/DDBJ databases">
        <authorList>
            <person name="Alioto T."/>
            <person name="Alioto T."/>
            <person name="Gomez Garrido J."/>
        </authorList>
    </citation>
    <scope>NUCLEOTIDE SEQUENCE</scope>
    <source>
        <strain evidence="2">A484AB</strain>
    </source>
</reference>
<name>A0A6S7LUT9_PARCT</name>
<evidence type="ECO:0000313" key="3">
    <source>
        <dbReference type="Proteomes" id="UP001152795"/>
    </source>
</evidence>
<feature type="non-terminal residue" evidence="2">
    <location>
        <position position="115"/>
    </location>
</feature>
<gene>
    <name evidence="2" type="ORF">PACLA_8A002778</name>
</gene>
<comment type="caution">
    <text evidence="2">The sequence shown here is derived from an EMBL/GenBank/DDBJ whole genome shotgun (WGS) entry which is preliminary data.</text>
</comment>
<feature type="region of interest" description="Disordered" evidence="1">
    <location>
        <begin position="89"/>
        <end position="115"/>
    </location>
</feature>
<keyword evidence="3" id="KW-1185">Reference proteome</keyword>
<dbReference type="EMBL" id="CACRXK020039731">
    <property type="protein sequence ID" value="CAB4045482.1"/>
    <property type="molecule type" value="Genomic_DNA"/>
</dbReference>
<dbReference type="Proteomes" id="UP001152795">
    <property type="component" value="Unassembled WGS sequence"/>
</dbReference>
<feature type="compositionally biased region" description="Polar residues" evidence="1">
    <location>
        <begin position="1"/>
        <end position="15"/>
    </location>
</feature>
<evidence type="ECO:0000256" key="1">
    <source>
        <dbReference type="SAM" id="MobiDB-lite"/>
    </source>
</evidence>
<evidence type="ECO:0000313" key="2">
    <source>
        <dbReference type="EMBL" id="CAB4045482.1"/>
    </source>
</evidence>
<feature type="compositionally biased region" description="Polar residues" evidence="1">
    <location>
        <begin position="105"/>
        <end position="115"/>
    </location>
</feature>
<sequence>MATMQTDMKTLQETVSKGHKQESREESGMYVYVSLSQSKRGCQKCQDEGMPNACDQCFICGGSNHIAFVVVQTTGLNIGIWETGKDCPEGQGVAPPKESTKSHHCNNCSTKETVS</sequence>